<dbReference type="SUPFAM" id="SSF52374">
    <property type="entry name" value="Nucleotidylyl transferase"/>
    <property type="match status" value="1"/>
</dbReference>
<dbReference type="Gene3D" id="3.40.50.620">
    <property type="entry name" value="HUPs"/>
    <property type="match status" value="1"/>
</dbReference>
<name>A0A381T4T6_9ZZZZ</name>
<proteinExistence type="predicted"/>
<dbReference type="EMBL" id="UINC01003947">
    <property type="protein sequence ID" value="SVA10581.1"/>
    <property type="molecule type" value="Genomic_DNA"/>
</dbReference>
<protein>
    <recommendedName>
        <fullName evidence="1">Cytidyltransferase-like domain-containing protein</fullName>
    </recommendedName>
</protein>
<evidence type="ECO:0000259" key="1">
    <source>
        <dbReference type="Pfam" id="PF01467"/>
    </source>
</evidence>
<feature type="domain" description="Cytidyltransferase-like" evidence="1">
    <location>
        <begin position="19"/>
        <end position="159"/>
    </location>
</feature>
<feature type="non-terminal residue" evidence="2">
    <location>
        <position position="1"/>
    </location>
</feature>
<evidence type="ECO:0000313" key="2">
    <source>
        <dbReference type="EMBL" id="SVA10581.1"/>
    </source>
</evidence>
<dbReference type="InterPro" id="IPR004821">
    <property type="entry name" value="Cyt_trans-like"/>
</dbReference>
<dbReference type="GO" id="GO:0003824">
    <property type="term" value="F:catalytic activity"/>
    <property type="evidence" value="ECO:0007669"/>
    <property type="project" value="InterPro"/>
</dbReference>
<sequence length="193" mass="21822">VITFKNFLNEAREKTAVFAFGRMNPPTTGHAKLIKRVMTEARLALGVPMIYPSKTEDNKKNPLTYKTKVQVLKDVFGGIINTSTDIKTPFDVLDRLNTKKFSKVIFVVGSDRVAEFQKGMSKYVKKDLTNIKDFSVVSAGERDPDAEGVKGISGSKMREYVMKDKFRKFAAGLMTQNVKLAKKVFKELQKRMK</sequence>
<organism evidence="2">
    <name type="scientific">marine metagenome</name>
    <dbReference type="NCBI Taxonomy" id="408172"/>
    <lineage>
        <taxon>unclassified sequences</taxon>
        <taxon>metagenomes</taxon>
        <taxon>ecological metagenomes</taxon>
    </lineage>
</organism>
<reference evidence="2" key="1">
    <citation type="submission" date="2018-05" db="EMBL/GenBank/DDBJ databases">
        <authorList>
            <person name="Lanie J.A."/>
            <person name="Ng W.-L."/>
            <person name="Kazmierczak K.M."/>
            <person name="Andrzejewski T.M."/>
            <person name="Davidsen T.M."/>
            <person name="Wayne K.J."/>
            <person name="Tettelin H."/>
            <person name="Glass J.I."/>
            <person name="Rusch D."/>
            <person name="Podicherti R."/>
            <person name="Tsui H.-C.T."/>
            <person name="Winkler M.E."/>
        </authorList>
    </citation>
    <scope>NUCLEOTIDE SEQUENCE</scope>
</reference>
<gene>
    <name evidence="2" type="ORF">METZ01_LOCUS63435</name>
</gene>
<dbReference type="AlphaFoldDB" id="A0A381T4T6"/>
<dbReference type="Pfam" id="PF01467">
    <property type="entry name" value="CTP_transf_like"/>
    <property type="match status" value="1"/>
</dbReference>
<accession>A0A381T4T6</accession>
<dbReference type="InterPro" id="IPR014729">
    <property type="entry name" value="Rossmann-like_a/b/a_fold"/>
</dbReference>